<dbReference type="GO" id="GO:0032259">
    <property type="term" value="P:methylation"/>
    <property type="evidence" value="ECO:0007669"/>
    <property type="project" value="UniProtKB-KW"/>
</dbReference>
<name>A0A4Q9M6M1_9APHY</name>
<keyword evidence="1" id="KW-0489">Methyltransferase</keyword>
<reference evidence="9" key="1">
    <citation type="submission" date="2019-01" db="EMBL/GenBank/DDBJ databases">
        <title>Draft genome sequences of three monokaryotic isolates of the white-rot basidiomycete fungus Dichomitus squalens.</title>
        <authorList>
            <consortium name="DOE Joint Genome Institute"/>
            <person name="Lopez S.C."/>
            <person name="Andreopoulos B."/>
            <person name="Pangilinan J."/>
            <person name="Lipzen A."/>
            <person name="Riley R."/>
            <person name="Ahrendt S."/>
            <person name="Ng V."/>
            <person name="Barry K."/>
            <person name="Daum C."/>
            <person name="Grigoriev I.V."/>
            <person name="Hilden K.S."/>
            <person name="Makela M.R."/>
            <person name="de Vries R.P."/>
        </authorList>
    </citation>
    <scope>NUCLEOTIDE SEQUENCE [LARGE SCALE GENOMIC DNA]</scope>
    <source>
        <strain evidence="9">OM18370.1</strain>
    </source>
</reference>
<gene>
    <name evidence="9" type="ORF">BD311DRAFT_734067</name>
</gene>
<evidence type="ECO:0000259" key="7">
    <source>
        <dbReference type="PROSITE" id="PS50280"/>
    </source>
</evidence>
<sequence length="611" mass="68876">MTRKTPSVVKETFREVWYDYYGWEPTYCSRKLTSLRANMGLPAVHSISDSDLTDPNHPAEDGIPTRNMSITDSETSFTRYTVNESIQLHTAIVDADTTTITMTLTPYPPYESCTPASRNILHGDDPNYLPFIPFADDPTFDPTEYVYDHKGLAWQEAYRDSDVIEIVLETARRVHFRRGVSIEHIDATGILPLELRTTSVWGAIWTGRMSDPMPWHRSSRSLYPPLPDLSPPPRHDLRVRLQDYMTLWCPHVDCMEANCLSHASEQFEIDLSQPRFSGEEQFKLLSNALPCSPECQMNGRTIHEDEIRWTDEEIGELQVICYAAPPTTPCALARLCRKPCREVAVISSKFFRAAVEDDGANDHRLLDLVFGDETAPKLVPNAPCAHTGPCSPDTGCACSLNNAHCASPCRCAKTCARRWKGCHCPSLVVKSYKKHKKDKVIPACSTDLCPCRKARRECDPDVCSPCRKSCRNLQIQQCLSKSVSVRQSDHGLGLFLDEDVKEGDLVAEYVGELIYEPTFQCRSQLAEHIGRSYVFGLNCQMSVDSTYAGNPARYINHAPYRKANLQVMILLVHGEQRIGIFAKKIIARGTELLLDYGPEFPIQHGEKRKTP</sequence>
<evidence type="ECO:0000256" key="2">
    <source>
        <dbReference type="ARBA" id="ARBA00022679"/>
    </source>
</evidence>
<dbReference type="Proteomes" id="UP000292957">
    <property type="component" value="Unassembled WGS sequence"/>
</dbReference>
<dbReference type="AlphaFoldDB" id="A0A4Q9M6M1"/>
<dbReference type="SMART" id="SM00317">
    <property type="entry name" value="SET"/>
    <property type="match status" value="1"/>
</dbReference>
<evidence type="ECO:0000256" key="4">
    <source>
        <dbReference type="ARBA" id="ARBA00023015"/>
    </source>
</evidence>
<dbReference type="GO" id="GO:0003682">
    <property type="term" value="F:chromatin binding"/>
    <property type="evidence" value="ECO:0007669"/>
    <property type="project" value="TreeGrafter"/>
</dbReference>
<feature type="region of interest" description="Disordered" evidence="6">
    <location>
        <begin position="49"/>
        <end position="69"/>
    </location>
</feature>
<keyword evidence="4" id="KW-0805">Transcription regulation</keyword>
<evidence type="ECO:0000256" key="6">
    <source>
        <dbReference type="SAM" id="MobiDB-lite"/>
    </source>
</evidence>
<evidence type="ECO:0000313" key="9">
    <source>
        <dbReference type="EMBL" id="TBU21728.1"/>
    </source>
</evidence>
<keyword evidence="3" id="KW-0949">S-adenosyl-L-methionine</keyword>
<evidence type="ECO:0000256" key="5">
    <source>
        <dbReference type="ARBA" id="ARBA00023163"/>
    </source>
</evidence>
<keyword evidence="2" id="KW-0808">Transferase</keyword>
<evidence type="ECO:0000259" key="8">
    <source>
        <dbReference type="PROSITE" id="PS51633"/>
    </source>
</evidence>
<dbReference type="PROSITE" id="PS50280">
    <property type="entry name" value="SET"/>
    <property type="match status" value="1"/>
</dbReference>
<proteinExistence type="predicted"/>
<evidence type="ECO:0000256" key="1">
    <source>
        <dbReference type="ARBA" id="ARBA00022603"/>
    </source>
</evidence>
<dbReference type="GO" id="GO:0005634">
    <property type="term" value="C:nucleus"/>
    <property type="evidence" value="ECO:0007669"/>
    <property type="project" value="TreeGrafter"/>
</dbReference>
<dbReference type="Gene3D" id="2.170.270.10">
    <property type="entry name" value="SET domain"/>
    <property type="match status" value="1"/>
</dbReference>
<dbReference type="EMBL" id="ML143581">
    <property type="protein sequence ID" value="TBU21728.1"/>
    <property type="molecule type" value="Genomic_DNA"/>
</dbReference>
<dbReference type="PANTHER" id="PTHR45747:SF4">
    <property type="entry name" value="HISTONE-LYSINE N-METHYLTRANSFERASE E(Z)"/>
    <property type="match status" value="1"/>
</dbReference>
<accession>A0A4Q9M6M1</accession>
<dbReference type="OrthoDB" id="6141102at2759"/>
<keyword evidence="5" id="KW-0804">Transcription</keyword>
<organism evidence="9">
    <name type="scientific">Dichomitus squalens</name>
    <dbReference type="NCBI Taxonomy" id="114155"/>
    <lineage>
        <taxon>Eukaryota</taxon>
        <taxon>Fungi</taxon>
        <taxon>Dikarya</taxon>
        <taxon>Basidiomycota</taxon>
        <taxon>Agaricomycotina</taxon>
        <taxon>Agaricomycetes</taxon>
        <taxon>Polyporales</taxon>
        <taxon>Polyporaceae</taxon>
        <taxon>Dichomitus</taxon>
    </lineage>
</organism>
<evidence type="ECO:0000256" key="3">
    <source>
        <dbReference type="ARBA" id="ARBA00022691"/>
    </source>
</evidence>
<dbReference type="PROSITE" id="PS51633">
    <property type="entry name" value="CXC"/>
    <property type="match status" value="1"/>
</dbReference>
<feature type="domain" description="SET" evidence="7">
    <location>
        <begin position="481"/>
        <end position="597"/>
    </location>
</feature>
<dbReference type="GO" id="GO:0046976">
    <property type="term" value="F:histone H3K27 methyltransferase activity"/>
    <property type="evidence" value="ECO:0007669"/>
    <property type="project" value="TreeGrafter"/>
</dbReference>
<dbReference type="InterPro" id="IPR001214">
    <property type="entry name" value="SET_dom"/>
</dbReference>
<dbReference type="SUPFAM" id="SSF82199">
    <property type="entry name" value="SET domain"/>
    <property type="match status" value="1"/>
</dbReference>
<dbReference type="InterPro" id="IPR026489">
    <property type="entry name" value="CXC_dom"/>
</dbReference>
<dbReference type="PANTHER" id="PTHR45747">
    <property type="entry name" value="HISTONE-LYSINE N-METHYLTRANSFERASE E(Z)"/>
    <property type="match status" value="1"/>
</dbReference>
<dbReference type="InterPro" id="IPR046341">
    <property type="entry name" value="SET_dom_sf"/>
</dbReference>
<protein>
    <submittedName>
        <fullName evidence="9">SET domain-containing protein</fullName>
    </submittedName>
</protein>
<feature type="domain" description="CXC" evidence="8">
    <location>
        <begin position="363"/>
        <end position="482"/>
    </location>
</feature>
<dbReference type="Pfam" id="PF00856">
    <property type="entry name" value="SET"/>
    <property type="match status" value="1"/>
</dbReference>
<dbReference type="InterPro" id="IPR045318">
    <property type="entry name" value="EZH1/2-like"/>
</dbReference>
<dbReference type="GO" id="GO:0031507">
    <property type="term" value="P:heterochromatin formation"/>
    <property type="evidence" value="ECO:0007669"/>
    <property type="project" value="TreeGrafter"/>
</dbReference>